<evidence type="ECO:0000259" key="1">
    <source>
        <dbReference type="Pfam" id="PF00534"/>
    </source>
</evidence>
<dbReference type="GO" id="GO:0016757">
    <property type="term" value="F:glycosyltransferase activity"/>
    <property type="evidence" value="ECO:0007669"/>
    <property type="project" value="InterPro"/>
</dbReference>
<dbReference type="Pfam" id="PF00534">
    <property type="entry name" value="Glycos_transf_1"/>
    <property type="match status" value="1"/>
</dbReference>
<comment type="caution">
    <text evidence="2">The sequence shown here is derived from an EMBL/GenBank/DDBJ whole genome shotgun (WGS) entry which is preliminary data.</text>
</comment>
<dbReference type="Gene3D" id="3.40.50.2000">
    <property type="entry name" value="Glycogen Phosphorylase B"/>
    <property type="match status" value="1"/>
</dbReference>
<proteinExistence type="predicted"/>
<dbReference type="Proteomes" id="UP000485880">
    <property type="component" value="Unassembled WGS sequence"/>
</dbReference>
<dbReference type="AlphaFoldDB" id="A0A8B6M1P7"/>
<evidence type="ECO:0000313" key="3">
    <source>
        <dbReference type="Proteomes" id="UP000485880"/>
    </source>
</evidence>
<evidence type="ECO:0000313" key="2">
    <source>
        <dbReference type="EMBL" id="VTZ48937.1"/>
    </source>
</evidence>
<dbReference type="PANTHER" id="PTHR46401">
    <property type="entry name" value="GLYCOSYLTRANSFERASE WBBK-RELATED"/>
    <property type="match status" value="1"/>
</dbReference>
<feature type="domain" description="Glycosyl transferase family 1" evidence="1">
    <location>
        <begin position="258"/>
        <end position="383"/>
    </location>
</feature>
<protein>
    <submittedName>
        <fullName evidence="2">Glycosyl transferase group 1</fullName>
    </submittedName>
</protein>
<accession>A0A8B6M1P7</accession>
<dbReference type="PANTHER" id="PTHR46401:SF9">
    <property type="entry name" value="MANNOSYLTRANSFERASE A"/>
    <property type="match status" value="1"/>
</dbReference>
<reference evidence="2 3" key="1">
    <citation type="submission" date="2019-05" db="EMBL/GenBank/DDBJ databases">
        <authorList>
            <person name="Farhan Ul Haque M."/>
        </authorList>
    </citation>
    <scope>NUCLEOTIDE SEQUENCE [LARGE SCALE GENOMIC DNA]</scope>
    <source>
        <strain evidence="2">2</strain>
    </source>
</reference>
<dbReference type="InterPro" id="IPR001296">
    <property type="entry name" value="Glyco_trans_1"/>
</dbReference>
<name>A0A8B6M1P7_METTU</name>
<gene>
    <name evidence="2" type="ORF">MPC4_120062</name>
</gene>
<dbReference type="EMBL" id="CABFMQ020000024">
    <property type="protein sequence ID" value="VTZ48937.1"/>
    <property type="molecule type" value="Genomic_DNA"/>
</dbReference>
<sequence>MHDRAFLAAALRGSPMDCPVAYDITRLATRVLNRTPNGIDRIDSAFARRLLGSATAGHLAMMMTLQGPRIISGAAAADVVNGIFLHWGEDEAPGEDESYRRIVNWLSGETSSFKAAQRVARGRSGQASGVARWIRQHGFPIGQSPVAALPKGARYLNVSQFPLWIPSYFRWLKQRPDVKGVFFIHDLLPIEHPEYFRKAEYDRHLRRLVNLAEFGAAAIVTTQVVKEALQAHLAPLGRKDMPILVAPIPAAPIFSDRRAASLELTDSPYFVACGTIEPRKNHLLLLHVWRELVRRDGASAPKLVLIGARGWENENVVDLLERCHAIGNHVIEVSGLSTPGLKALMGGARALLMPSFAEGYGLPIAEALAVGTPVIASDIAAFEESGAGRITALSPIDGEKWLETIRAFTAPNSPERAAAKAQTDRFEAPSWSGYFAKAEAFLSDL</sequence>
<dbReference type="CDD" id="cd03809">
    <property type="entry name" value="GT4_MtfB-like"/>
    <property type="match status" value="1"/>
</dbReference>
<organism evidence="2 3">
    <name type="scientific">Methylocella tundrae</name>
    <dbReference type="NCBI Taxonomy" id="227605"/>
    <lineage>
        <taxon>Bacteria</taxon>
        <taxon>Pseudomonadati</taxon>
        <taxon>Pseudomonadota</taxon>
        <taxon>Alphaproteobacteria</taxon>
        <taxon>Hyphomicrobiales</taxon>
        <taxon>Beijerinckiaceae</taxon>
        <taxon>Methylocella</taxon>
    </lineage>
</organism>
<keyword evidence="2" id="KW-0808">Transferase</keyword>
<keyword evidence="3" id="KW-1185">Reference proteome</keyword>
<dbReference type="SUPFAM" id="SSF53756">
    <property type="entry name" value="UDP-Glycosyltransferase/glycogen phosphorylase"/>
    <property type="match status" value="1"/>
</dbReference>